<evidence type="ECO:0000259" key="10">
    <source>
        <dbReference type="PROSITE" id="PS51194"/>
    </source>
</evidence>
<dbReference type="GO" id="GO:0003724">
    <property type="term" value="F:RNA helicase activity"/>
    <property type="evidence" value="ECO:0007669"/>
    <property type="project" value="UniProtKB-EC"/>
</dbReference>
<dbReference type="Proteomes" id="UP000243015">
    <property type="component" value="Unassembled WGS sequence"/>
</dbReference>
<keyword evidence="3" id="KW-0378">Hydrolase</keyword>
<dbReference type="AlphaFoldDB" id="A0A178ES80"/>
<protein>
    <recommendedName>
        <fullName evidence="1">RNA helicase</fullName>
        <ecNumber evidence="1">3.6.4.13</ecNumber>
    </recommendedName>
</protein>
<dbReference type="EC" id="3.6.4.13" evidence="1"/>
<comment type="catalytic activity">
    <reaction evidence="7">
        <text>ATP + H2O = ADP + phosphate + H(+)</text>
        <dbReference type="Rhea" id="RHEA:13065"/>
        <dbReference type="ChEBI" id="CHEBI:15377"/>
        <dbReference type="ChEBI" id="CHEBI:15378"/>
        <dbReference type="ChEBI" id="CHEBI:30616"/>
        <dbReference type="ChEBI" id="CHEBI:43474"/>
        <dbReference type="ChEBI" id="CHEBI:456216"/>
        <dbReference type="EC" id="3.6.4.13"/>
    </reaction>
</comment>
<dbReference type="EMBL" id="LHPM01000019">
    <property type="protein sequence ID" value="OAL62253.1"/>
    <property type="molecule type" value="Genomic_DNA"/>
</dbReference>
<feature type="domain" description="Helicase ATP-binding" evidence="9">
    <location>
        <begin position="265"/>
        <end position="485"/>
    </location>
</feature>
<accession>A0A178ES80</accession>
<evidence type="ECO:0000256" key="3">
    <source>
        <dbReference type="ARBA" id="ARBA00022801"/>
    </source>
</evidence>
<keyword evidence="4 11" id="KW-0347">Helicase</keyword>
<proteinExistence type="predicted"/>
<dbReference type="InterPro" id="IPR014001">
    <property type="entry name" value="Helicase_ATP-bd"/>
</dbReference>
<dbReference type="Gene3D" id="3.40.50.300">
    <property type="entry name" value="P-loop containing nucleotide triphosphate hydrolases"/>
    <property type="match status" value="2"/>
</dbReference>
<dbReference type="SMART" id="SM00490">
    <property type="entry name" value="HELICc"/>
    <property type="match status" value="1"/>
</dbReference>
<dbReference type="SMART" id="SM00487">
    <property type="entry name" value="DEXDc"/>
    <property type="match status" value="1"/>
</dbReference>
<feature type="region of interest" description="Disordered" evidence="8">
    <location>
        <begin position="305"/>
        <end position="330"/>
    </location>
</feature>
<dbReference type="GO" id="GO:0005524">
    <property type="term" value="F:ATP binding"/>
    <property type="evidence" value="ECO:0007669"/>
    <property type="project" value="UniProtKB-KW"/>
</dbReference>
<evidence type="ECO:0000256" key="2">
    <source>
        <dbReference type="ARBA" id="ARBA00022741"/>
    </source>
</evidence>
<comment type="caution">
    <text evidence="11">The sequence shown here is derived from an EMBL/GenBank/DDBJ whole genome shotgun (WGS) entry which is preliminary data.</text>
</comment>
<sequence length="713" mass="79596">MAESLGAAKYSAEAYPGPAQANSKVKKKILKKAKGNQRRRQRRQHFSEVIEAAAGISEMLSVRAPLGPKTMCLYCQITRASLLPVGEALQPWRQLSRAASTAHARRKPSRMRLSPNVAKSVLPDEKSKKSDRFENSPFGAMNRTSVRLRDNTRPRSDAELRRAAKPKFRDQGKEKEKSEESWMKPLKMQIALTPVPYNRRMAIKEKIADITSFDQFPLLDVVREAVYKNALVGMEDITPTPIQRVAIPTLLGNNNKTPDPAAQTDDLAPKYDQFLLAAETGSGKTLAYLVPVLDALKHAEAFQKEQDKIEADEKAKKEQEEKERREKNNIFELESPELTTPDTYQDVAKPRVIILVPTSELVNQVGHLVKQLSHTIKFRSALISSSQTPRRIRNSLFNPAGLDVLISTPHLVSSIAESNPYILSRVTHIIADEADSLFDRSFSPITNSIIERAASTLKQLILCSATIPRHLDNRLRELYPNIRRLVTPNLHAIPRRVQLGVVDVDKEPYHGKKSLACADVVWSLGKAGSGDDGDAFARITGTPETKHIIVFVNERESAEEVAGFLASKGIDAVALTRDTSEKRQAEILNEFTQAKPQLSEEDKKLLMKSKQLDSGSIPFLRNDEPKKPNSTKSLDNTKVLVITDLGSRGIDTVAVRNVILYDVPHSTIDFIHRLGRLGRMGRRGRGIVLVNKKDRKDVVKGVREAMFRGQALI</sequence>
<evidence type="ECO:0000256" key="7">
    <source>
        <dbReference type="ARBA" id="ARBA00047984"/>
    </source>
</evidence>
<dbReference type="PROSITE" id="PS51194">
    <property type="entry name" value="HELICASE_CTER"/>
    <property type="match status" value="1"/>
</dbReference>
<keyword evidence="2" id="KW-0547">Nucleotide-binding</keyword>
<dbReference type="Pfam" id="PF00270">
    <property type="entry name" value="DEAD"/>
    <property type="match status" value="1"/>
</dbReference>
<evidence type="ECO:0000256" key="8">
    <source>
        <dbReference type="SAM" id="MobiDB-lite"/>
    </source>
</evidence>
<evidence type="ECO:0000313" key="12">
    <source>
        <dbReference type="Proteomes" id="UP000243015"/>
    </source>
</evidence>
<dbReference type="VEuPathDB" id="FungiDB:TERG_03433"/>
<dbReference type="PANTHER" id="PTHR47960">
    <property type="entry name" value="DEAD-BOX ATP-DEPENDENT RNA HELICASE 50"/>
    <property type="match status" value="1"/>
</dbReference>
<dbReference type="Pfam" id="PF00271">
    <property type="entry name" value="Helicase_C"/>
    <property type="match status" value="1"/>
</dbReference>
<dbReference type="InterPro" id="IPR011545">
    <property type="entry name" value="DEAD/DEAH_box_helicase_dom"/>
</dbReference>
<keyword evidence="6" id="KW-0694">RNA-binding</keyword>
<feature type="compositionally biased region" description="Basic and acidic residues" evidence="8">
    <location>
        <begin position="122"/>
        <end position="134"/>
    </location>
</feature>
<evidence type="ECO:0000256" key="4">
    <source>
        <dbReference type="ARBA" id="ARBA00022806"/>
    </source>
</evidence>
<organism evidence="11 12">
    <name type="scientific">Trichophyton rubrum</name>
    <name type="common">Athlete's foot fungus</name>
    <name type="synonym">Epidermophyton rubrum</name>
    <dbReference type="NCBI Taxonomy" id="5551"/>
    <lineage>
        <taxon>Eukaryota</taxon>
        <taxon>Fungi</taxon>
        <taxon>Dikarya</taxon>
        <taxon>Ascomycota</taxon>
        <taxon>Pezizomycotina</taxon>
        <taxon>Eurotiomycetes</taxon>
        <taxon>Eurotiomycetidae</taxon>
        <taxon>Onygenales</taxon>
        <taxon>Arthrodermataceae</taxon>
        <taxon>Trichophyton</taxon>
    </lineage>
</organism>
<feature type="region of interest" description="Disordered" evidence="8">
    <location>
        <begin position="99"/>
        <end position="181"/>
    </location>
</feature>
<evidence type="ECO:0000256" key="6">
    <source>
        <dbReference type="ARBA" id="ARBA00022884"/>
    </source>
</evidence>
<feature type="domain" description="Helicase C-terminal" evidence="10">
    <location>
        <begin position="532"/>
        <end position="713"/>
    </location>
</feature>
<keyword evidence="5" id="KW-0067">ATP-binding</keyword>
<dbReference type="InterPro" id="IPR027417">
    <property type="entry name" value="P-loop_NTPase"/>
</dbReference>
<dbReference type="SUPFAM" id="SSF52540">
    <property type="entry name" value="P-loop containing nucleoside triphosphate hydrolases"/>
    <property type="match status" value="1"/>
</dbReference>
<dbReference type="GO" id="GO:0003723">
    <property type="term" value="F:RNA binding"/>
    <property type="evidence" value="ECO:0007669"/>
    <property type="project" value="UniProtKB-KW"/>
</dbReference>
<feature type="compositionally biased region" description="Basic and acidic residues" evidence="8">
    <location>
        <begin position="147"/>
        <end position="181"/>
    </location>
</feature>
<evidence type="ECO:0000313" key="11">
    <source>
        <dbReference type="EMBL" id="OAL62253.1"/>
    </source>
</evidence>
<name>A0A178ES80_TRIRU</name>
<evidence type="ECO:0000256" key="1">
    <source>
        <dbReference type="ARBA" id="ARBA00012552"/>
    </source>
</evidence>
<dbReference type="GO" id="GO:0016787">
    <property type="term" value="F:hydrolase activity"/>
    <property type="evidence" value="ECO:0007669"/>
    <property type="project" value="UniProtKB-KW"/>
</dbReference>
<evidence type="ECO:0000259" key="9">
    <source>
        <dbReference type="PROSITE" id="PS51192"/>
    </source>
</evidence>
<gene>
    <name evidence="11" type="ORF">A7C99_6830</name>
</gene>
<dbReference type="PROSITE" id="PS51192">
    <property type="entry name" value="HELICASE_ATP_BIND_1"/>
    <property type="match status" value="1"/>
</dbReference>
<evidence type="ECO:0000256" key="5">
    <source>
        <dbReference type="ARBA" id="ARBA00022840"/>
    </source>
</evidence>
<dbReference type="InterPro" id="IPR001650">
    <property type="entry name" value="Helicase_C-like"/>
</dbReference>
<reference evidence="11 12" key="1">
    <citation type="submission" date="2016-05" db="EMBL/GenBank/DDBJ databases">
        <title>Genome sequencing of Trichophyton rubrum CMCC(F)T1i isolated from hair.</title>
        <authorList>
            <person name="Zhan P."/>
            <person name="Tao Y."/>
            <person name="Liu W."/>
        </authorList>
    </citation>
    <scope>NUCLEOTIDE SEQUENCE [LARGE SCALE GENOMIC DNA]</scope>
    <source>
        <strain evidence="12">CMCC(F)T1i</strain>
    </source>
</reference>
<feature type="compositionally biased region" description="Basic and acidic residues" evidence="8">
    <location>
        <begin position="305"/>
        <end position="329"/>
    </location>
</feature>